<sequence length="98" mass="10905">VIAGDFNAHSEVWGCSPRQRDPRGEVVIGWVAGLGLLLINRESTSTCVWPGGESVIDLTWASPSTAGMFHEWRMEAKGESLSNHRHIVWALRLPEPER</sequence>
<dbReference type="SUPFAM" id="SSF56219">
    <property type="entry name" value="DNase I-like"/>
    <property type="match status" value="1"/>
</dbReference>
<proteinExistence type="predicted"/>
<feature type="non-terminal residue" evidence="2">
    <location>
        <position position="98"/>
    </location>
</feature>
<dbReference type="Proteomes" id="UP000008237">
    <property type="component" value="Unassembled WGS sequence"/>
</dbReference>
<dbReference type="InterPro" id="IPR005135">
    <property type="entry name" value="Endo/exonuclease/phosphatase"/>
</dbReference>
<accession>E2BYF3</accession>
<feature type="domain" description="Endonuclease/exonuclease/phosphatase" evidence="1">
    <location>
        <begin position="1"/>
        <end position="87"/>
    </location>
</feature>
<evidence type="ECO:0000313" key="2">
    <source>
        <dbReference type="EMBL" id="EFN79276.1"/>
    </source>
</evidence>
<dbReference type="InterPro" id="IPR036691">
    <property type="entry name" value="Endo/exonu/phosph_ase_sf"/>
</dbReference>
<keyword evidence="3" id="KW-1185">Reference proteome</keyword>
<gene>
    <name evidence="2" type="ORF">EAI_13387</name>
</gene>
<dbReference type="Pfam" id="PF14529">
    <property type="entry name" value="Exo_endo_phos_2"/>
    <property type="match status" value="1"/>
</dbReference>
<reference evidence="2 3" key="1">
    <citation type="journal article" date="2010" name="Science">
        <title>Genomic comparison of the ants Camponotus floridanus and Harpegnathos saltator.</title>
        <authorList>
            <person name="Bonasio R."/>
            <person name="Zhang G."/>
            <person name="Ye C."/>
            <person name="Mutti N.S."/>
            <person name="Fang X."/>
            <person name="Qin N."/>
            <person name="Donahue G."/>
            <person name="Yang P."/>
            <person name="Li Q."/>
            <person name="Li C."/>
            <person name="Zhang P."/>
            <person name="Huang Z."/>
            <person name="Berger S.L."/>
            <person name="Reinberg D."/>
            <person name="Wang J."/>
            <person name="Liebig J."/>
        </authorList>
    </citation>
    <scope>NUCLEOTIDE SEQUENCE [LARGE SCALE GENOMIC DNA]</scope>
    <source>
        <strain evidence="2 3">R22 G/1</strain>
    </source>
</reference>
<dbReference type="Gene3D" id="3.60.10.10">
    <property type="entry name" value="Endonuclease/exonuclease/phosphatase"/>
    <property type="match status" value="1"/>
</dbReference>
<evidence type="ECO:0000313" key="3">
    <source>
        <dbReference type="Proteomes" id="UP000008237"/>
    </source>
</evidence>
<organism evidence="3">
    <name type="scientific">Harpegnathos saltator</name>
    <name type="common">Jerdon's jumping ant</name>
    <dbReference type="NCBI Taxonomy" id="610380"/>
    <lineage>
        <taxon>Eukaryota</taxon>
        <taxon>Metazoa</taxon>
        <taxon>Ecdysozoa</taxon>
        <taxon>Arthropoda</taxon>
        <taxon>Hexapoda</taxon>
        <taxon>Insecta</taxon>
        <taxon>Pterygota</taxon>
        <taxon>Neoptera</taxon>
        <taxon>Endopterygota</taxon>
        <taxon>Hymenoptera</taxon>
        <taxon>Apocrita</taxon>
        <taxon>Aculeata</taxon>
        <taxon>Formicoidea</taxon>
        <taxon>Formicidae</taxon>
        <taxon>Ponerinae</taxon>
        <taxon>Ponerini</taxon>
        <taxon>Harpegnathos</taxon>
    </lineage>
</organism>
<dbReference type="InParanoid" id="E2BYF3"/>
<dbReference type="OrthoDB" id="7554092at2759"/>
<dbReference type="EMBL" id="GL451473">
    <property type="protein sequence ID" value="EFN79276.1"/>
    <property type="molecule type" value="Genomic_DNA"/>
</dbReference>
<name>E2BYF3_HARSA</name>
<protein>
    <recommendedName>
        <fullName evidence="1">Endonuclease/exonuclease/phosphatase domain-containing protein</fullName>
    </recommendedName>
</protein>
<dbReference type="AlphaFoldDB" id="E2BYF3"/>
<dbReference type="GO" id="GO:0003824">
    <property type="term" value="F:catalytic activity"/>
    <property type="evidence" value="ECO:0007669"/>
    <property type="project" value="InterPro"/>
</dbReference>
<evidence type="ECO:0000259" key="1">
    <source>
        <dbReference type="Pfam" id="PF14529"/>
    </source>
</evidence>
<feature type="non-terminal residue" evidence="2">
    <location>
        <position position="1"/>
    </location>
</feature>